<feature type="domain" description="Homeobox" evidence="7">
    <location>
        <begin position="270"/>
        <end position="333"/>
    </location>
</feature>
<dbReference type="GO" id="GO:0006355">
    <property type="term" value="P:regulation of DNA-templated transcription"/>
    <property type="evidence" value="ECO:0007669"/>
    <property type="project" value="InterPro"/>
</dbReference>
<keyword evidence="4 5" id="KW-0539">Nucleus</keyword>
<protein>
    <submittedName>
        <fullName evidence="8">Meis homeobox 1</fullName>
    </submittedName>
</protein>
<feature type="DNA-binding region" description="Homeobox" evidence="5">
    <location>
        <begin position="272"/>
        <end position="334"/>
    </location>
</feature>
<evidence type="ECO:0000256" key="1">
    <source>
        <dbReference type="ARBA" id="ARBA00009661"/>
    </source>
</evidence>
<accession>H0YVV3</accession>
<evidence type="ECO:0000259" key="7">
    <source>
        <dbReference type="PROSITE" id="PS50071"/>
    </source>
</evidence>
<dbReference type="GeneTree" id="ENSGT00940000156327"/>
<feature type="compositionally biased region" description="Basic and acidic residues" evidence="6">
    <location>
        <begin position="190"/>
        <end position="202"/>
    </location>
</feature>
<organism evidence="8 9">
    <name type="scientific">Taeniopygia guttata</name>
    <name type="common">Zebra finch</name>
    <name type="synonym">Poephila guttata</name>
    <dbReference type="NCBI Taxonomy" id="59729"/>
    <lineage>
        <taxon>Eukaryota</taxon>
        <taxon>Metazoa</taxon>
        <taxon>Chordata</taxon>
        <taxon>Craniata</taxon>
        <taxon>Vertebrata</taxon>
        <taxon>Euteleostomi</taxon>
        <taxon>Archelosauria</taxon>
        <taxon>Archosauria</taxon>
        <taxon>Dinosauria</taxon>
        <taxon>Saurischia</taxon>
        <taxon>Theropoda</taxon>
        <taxon>Coelurosauria</taxon>
        <taxon>Aves</taxon>
        <taxon>Neognathae</taxon>
        <taxon>Neoaves</taxon>
        <taxon>Telluraves</taxon>
        <taxon>Australaves</taxon>
        <taxon>Passeriformes</taxon>
        <taxon>Passeroidea</taxon>
        <taxon>Estrildidae</taxon>
        <taxon>Estrildinae</taxon>
        <taxon>Taeniopygia</taxon>
    </lineage>
</organism>
<dbReference type="Ensembl" id="ENSTGUT00000002448.2">
    <property type="protein sequence ID" value="ENSTGUP00000002425.2"/>
    <property type="gene ID" value="ENSTGUG00000002353.2"/>
</dbReference>
<dbReference type="InterPro" id="IPR001356">
    <property type="entry name" value="HD"/>
</dbReference>
<dbReference type="FunFam" id="1.10.10.60:FF:000004">
    <property type="entry name" value="Meis2 homeobox isoform 2c"/>
    <property type="match status" value="1"/>
</dbReference>
<reference evidence="8" key="2">
    <citation type="submission" date="2025-08" db="UniProtKB">
        <authorList>
            <consortium name="Ensembl"/>
        </authorList>
    </citation>
    <scope>IDENTIFICATION</scope>
</reference>
<reference evidence="8 9" key="1">
    <citation type="journal article" date="2010" name="Nature">
        <title>The genome of a songbird.</title>
        <authorList>
            <person name="Warren W.C."/>
            <person name="Clayton D.F."/>
            <person name="Ellegren H."/>
            <person name="Arnold A.P."/>
            <person name="Hillier L.W."/>
            <person name="Kunstner A."/>
            <person name="Searle S."/>
            <person name="White S."/>
            <person name="Vilella A.J."/>
            <person name="Fairley S."/>
            <person name="Heger A."/>
            <person name="Kong L."/>
            <person name="Ponting C.P."/>
            <person name="Jarvis E.D."/>
            <person name="Mello C.V."/>
            <person name="Minx P."/>
            <person name="Lovell P."/>
            <person name="Velho T.A."/>
            <person name="Ferris M."/>
            <person name="Balakrishnan C.N."/>
            <person name="Sinha S."/>
            <person name="Blatti C."/>
            <person name="London S.E."/>
            <person name="Li Y."/>
            <person name="Lin Y.C."/>
            <person name="George J."/>
            <person name="Sweedler J."/>
            <person name="Southey B."/>
            <person name="Gunaratne P."/>
            <person name="Watson M."/>
            <person name="Nam K."/>
            <person name="Backstrom N."/>
            <person name="Smeds L."/>
            <person name="Nabholz B."/>
            <person name="Itoh Y."/>
            <person name="Whitney O."/>
            <person name="Pfenning A.R."/>
            <person name="Howard J."/>
            <person name="Volker M."/>
            <person name="Skinner B.M."/>
            <person name="Griffin D.K."/>
            <person name="Ye L."/>
            <person name="McLaren W.M."/>
            <person name="Flicek P."/>
            <person name="Quesada V."/>
            <person name="Velasco G."/>
            <person name="Lopez-Otin C."/>
            <person name="Puente X.S."/>
            <person name="Olender T."/>
            <person name="Lancet D."/>
            <person name="Smit A.F."/>
            <person name="Hubley R."/>
            <person name="Konkel M.K."/>
            <person name="Walker J.A."/>
            <person name="Batzer M.A."/>
            <person name="Gu W."/>
            <person name="Pollock D.D."/>
            <person name="Chen L."/>
            <person name="Cheng Z."/>
            <person name="Eichler E.E."/>
            <person name="Stapley J."/>
            <person name="Slate J."/>
            <person name="Ekblom R."/>
            <person name="Birkhead T."/>
            <person name="Burke T."/>
            <person name="Burt D."/>
            <person name="Scharff C."/>
            <person name="Adam I."/>
            <person name="Richard H."/>
            <person name="Sultan M."/>
            <person name="Soldatov A."/>
            <person name="Lehrach H."/>
            <person name="Edwards S.V."/>
            <person name="Yang S.P."/>
            <person name="Li X."/>
            <person name="Graves T."/>
            <person name="Fulton L."/>
            <person name="Nelson J."/>
            <person name="Chinwalla A."/>
            <person name="Hou S."/>
            <person name="Mardis E.R."/>
            <person name="Wilson R.K."/>
        </authorList>
    </citation>
    <scope>NUCLEOTIDE SEQUENCE [LARGE SCALE GENOMIC DNA]</scope>
</reference>
<gene>
    <name evidence="8" type="primary">MEIS1</name>
</gene>
<dbReference type="InterPro" id="IPR032453">
    <property type="entry name" value="PKNOX/Meis_N"/>
</dbReference>
<proteinExistence type="inferred from homology"/>
<dbReference type="AlphaFoldDB" id="H0YVV3"/>
<reference evidence="8" key="3">
    <citation type="submission" date="2025-09" db="UniProtKB">
        <authorList>
            <consortium name="Ensembl"/>
        </authorList>
    </citation>
    <scope>IDENTIFICATION</scope>
</reference>
<evidence type="ECO:0000256" key="6">
    <source>
        <dbReference type="SAM" id="MobiDB-lite"/>
    </source>
</evidence>
<dbReference type="GO" id="GO:0003677">
    <property type="term" value="F:DNA binding"/>
    <property type="evidence" value="ECO:0007669"/>
    <property type="project" value="UniProtKB-UniRule"/>
</dbReference>
<evidence type="ECO:0000313" key="9">
    <source>
        <dbReference type="Proteomes" id="UP000007754"/>
    </source>
</evidence>
<keyword evidence="2 5" id="KW-0238">DNA-binding</keyword>
<dbReference type="SUPFAM" id="SSF46689">
    <property type="entry name" value="Homeodomain-like"/>
    <property type="match status" value="1"/>
</dbReference>
<dbReference type="InterPro" id="IPR008422">
    <property type="entry name" value="KN_HD"/>
</dbReference>
<evidence type="ECO:0000256" key="2">
    <source>
        <dbReference type="ARBA" id="ARBA00023125"/>
    </source>
</evidence>
<dbReference type="Pfam" id="PF16493">
    <property type="entry name" value="Meis_PKNOX_N"/>
    <property type="match status" value="1"/>
</dbReference>
<dbReference type="InterPro" id="IPR050224">
    <property type="entry name" value="TALE_homeobox"/>
</dbReference>
<dbReference type="InterPro" id="IPR009057">
    <property type="entry name" value="Homeodomain-like_sf"/>
</dbReference>
<evidence type="ECO:0000256" key="4">
    <source>
        <dbReference type="ARBA" id="ARBA00023242"/>
    </source>
</evidence>
<name>H0YVV3_TAEGU</name>
<dbReference type="PANTHER" id="PTHR11850">
    <property type="entry name" value="HOMEOBOX PROTEIN TRANSCRIPTION FACTORS"/>
    <property type="match status" value="1"/>
</dbReference>
<dbReference type="Gene3D" id="1.10.10.60">
    <property type="entry name" value="Homeodomain-like"/>
    <property type="match status" value="1"/>
</dbReference>
<keyword evidence="3 5" id="KW-0371">Homeobox</keyword>
<comment type="subcellular location">
    <subcellularLocation>
        <location evidence="5">Nucleus</location>
    </subcellularLocation>
</comment>
<feature type="region of interest" description="Disordered" evidence="6">
    <location>
        <begin position="190"/>
        <end position="279"/>
    </location>
</feature>
<feature type="compositionally biased region" description="Polar residues" evidence="6">
    <location>
        <begin position="203"/>
        <end position="213"/>
    </location>
</feature>
<evidence type="ECO:0000256" key="5">
    <source>
        <dbReference type="PROSITE-ProRule" id="PRU00108"/>
    </source>
</evidence>
<dbReference type="PROSITE" id="PS50071">
    <property type="entry name" value="HOMEOBOX_2"/>
    <property type="match status" value="1"/>
</dbReference>
<dbReference type="CDD" id="cd00086">
    <property type="entry name" value="homeodomain"/>
    <property type="match status" value="1"/>
</dbReference>
<dbReference type="Proteomes" id="UP000007754">
    <property type="component" value="Chromosome 3"/>
</dbReference>
<dbReference type="SMART" id="SM00389">
    <property type="entry name" value="HOX"/>
    <property type="match status" value="1"/>
</dbReference>
<comment type="similarity">
    <text evidence="1">Belongs to the TALE/MEIS homeobox family.</text>
</comment>
<evidence type="ECO:0000313" key="8">
    <source>
        <dbReference type="Ensembl" id="ENSTGUP00000002425.2"/>
    </source>
</evidence>
<sequence>MAGDTPVANSLKMRSFLSFFPSPVKDKYFASTVGVLLPLSQSEEPMVVFRGFFFFFLRNVYDPYNSVASLQLGFFFFFVNSRSLLVKQCTKPPLLSFSVIAINQNNFLFITREKSSCKVRPGWLWEVSPNPGMRLMLMLFVSLQMIQAIQVLRFHLLELEKVHELCDNFCHRYISCLKGKMPIDLVIDDREGGSKSDSEDITRSANLTDQPSWNRDHDDTASTRSGGTPGPSSGGHTSHSGDNSSEQGDGLDNSVASPSTGDDDDPDKDKKRHKKRGIFPKVATNIMRAWLFQHLTHPYPSEEQKKQLAQDTGLTILQVNNWFINARRRIVQPMIDQSNRAVSQGTPYNPDGQPMGGFVMDGQQHMGIRAPGPMSGMGMNMGMEGQWHYM</sequence>
<dbReference type="Pfam" id="PF05920">
    <property type="entry name" value="Homeobox_KN"/>
    <property type="match status" value="1"/>
</dbReference>
<dbReference type="HOGENOM" id="CLU_1717281_0_0_1"/>
<dbReference type="GO" id="GO:0005634">
    <property type="term" value="C:nucleus"/>
    <property type="evidence" value="ECO:0007669"/>
    <property type="project" value="UniProtKB-SubCell"/>
</dbReference>
<evidence type="ECO:0000256" key="3">
    <source>
        <dbReference type="ARBA" id="ARBA00023155"/>
    </source>
</evidence>
<keyword evidence="9" id="KW-1185">Reference proteome</keyword>